<comment type="caution">
    <text evidence="2">The sequence shown here is derived from an EMBL/GenBank/DDBJ whole genome shotgun (WGS) entry which is preliminary data.</text>
</comment>
<keyword evidence="1" id="KW-0732">Signal</keyword>
<organism evidence="2 3">
    <name type="scientific">Hoylesella buccalis</name>
    <dbReference type="NCBI Taxonomy" id="28127"/>
    <lineage>
        <taxon>Bacteria</taxon>
        <taxon>Pseudomonadati</taxon>
        <taxon>Bacteroidota</taxon>
        <taxon>Bacteroidia</taxon>
        <taxon>Bacteroidales</taxon>
        <taxon>Prevotellaceae</taxon>
        <taxon>Hoylesella</taxon>
    </lineage>
</organism>
<gene>
    <name evidence="2" type="ORF">CJ231_12800</name>
</gene>
<feature type="chain" id="PRO_5014672675" evidence="1">
    <location>
        <begin position="31"/>
        <end position="411"/>
    </location>
</feature>
<dbReference type="InterPro" id="IPR005077">
    <property type="entry name" value="Peptidase_C11"/>
</dbReference>
<feature type="signal peptide" evidence="1">
    <location>
        <begin position="1"/>
        <end position="30"/>
    </location>
</feature>
<reference evidence="2 3" key="1">
    <citation type="submission" date="2017-09" db="EMBL/GenBank/DDBJ databases">
        <title>Bacterial strain isolated from the female urinary microbiota.</title>
        <authorList>
            <person name="Thomas-White K."/>
            <person name="Kumar N."/>
            <person name="Forster S."/>
            <person name="Putonti C."/>
            <person name="Lawley T."/>
            <person name="Wolfe A.J."/>
        </authorList>
    </citation>
    <scope>NUCLEOTIDE SEQUENCE [LARGE SCALE GENOMIC DNA]</scope>
    <source>
        <strain evidence="2 3">UMB0536</strain>
    </source>
</reference>
<dbReference type="EMBL" id="PNGJ01000016">
    <property type="protein sequence ID" value="PMC22715.1"/>
    <property type="molecule type" value="Genomic_DNA"/>
</dbReference>
<evidence type="ECO:0000313" key="2">
    <source>
        <dbReference type="EMBL" id="PMC22715.1"/>
    </source>
</evidence>
<name>A0A2N6QMV0_9BACT</name>
<dbReference type="AlphaFoldDB" id="A0A2N6QMV0"/>
<dbReference type="Pfam" id="PF03415">
    <property type="entry name" value="Peptidase_C11"/>
    <property type="match status" value="1"/>
</dbReference>
<dbReference type="PANTHER" id="PTHR37835:SF1">
    <property type="entry name" value="ALPHA-CLOSTRIPAIN"/>
    <property type="match status" value="1"/>
</dbReference>
<evidence type="ECO:0000313" key="3">
    <source>
        <dbReference type="Proteomes" id="UP000235564"/>
    </source>
</evidence>
<sequence>MKSSKKLSLVHGVRRLAYLLLLSACLLACSSEENGTMPGTPLSFTTLVYMMADNSMDSQVDYAVGQLKQGMKSKDVGNTVIYLDRQDASPRLFRISRQGEEIPLKDYPEENSAKAETLVRVIGETKQLVPADHFGLVLWGHATGWLPGGYSHDIMQVSVPSRQNLNTRYMGLDGTPNEATTSPLIEIDALAKLLPDQVADYIWFDACLMANVETFYQLRHKCQYLIGSPTVVLAEAQYDVSGIPYAKVLPFLFGGKDALVQACKTYYRHYEGKKYSNMRSATITLVDASKMDALYQHVNVLLRNRLSCVETMDTRTLQAYHRDNDPHVFFDLADVIHQLTNQATSAFDKALSDAVLYKASTNKFLDQLTLVPSHCCGLSVYVPLKQWNATKEYKYYFKEMEWSEVYGRVTP</sequence>
<evidence type="ECO:0000256" key="1">
    <source>
        <dbReference type="SAM" id="SignalP"/>
    </source>
</evidence>
<protein>
    <submittedName>
        <fullName evidence="2">Clostripain family protein</fullName>
    </submittedName>
</protein>
<dbReference type="Proteomes" id="UP000235564">
    <property type="component" value="Unassembled WGS sequence"/>
</dbReference>
<dbReference type="PANTHER" id="PTHR37835">
    <property type="entry name" value="ALPHA-CLOSTRIPAIN"/>
    <property type="match status" value="1"/>
</dbReference>
<accession>A0A2N6QMV0</accession>
<dbReference type="RefSeq" id="WP_102698278.1">
    <property type="nucleotide sequence ID" value="NZ_PNGJ01000016.1"/>
</dbReference>
<dbReference type="Gene3D" id="3.40.50.11970">
    <property type="match status" value="1"/>
</dbReference>
<proteinExistence type="predicted"/>
<dbReference type="OrthoDB" id="5507507at2"/>